<sequence>MSTASAQLSSVMLAPHLLGRVELSLLGKRQKQRPTLRGIRSSGNAISHRWASNPSLRLHNKSTHNPVTNSTPL</sequence>
<evidence type="ECO:0000256" key="1">
    <source>
        <dbReference type="SAM" id="MobiDB-lite"/>
    </source>
</evidence>
<feature type="compositionally biased region" description="Polar residues" evidence="1">
    <location>
        <begin position="63"/>
        <end position="73"/>
    </location>
</feature>
<accession>A0A166AAP2</accession>
<dbReference type="Proteomes" id="UP000076532">
    <property type="component" value="Unassembled WGS sequence"/>
</dbReference>
<feature type="compositionally biased region" description="Polar residues" evidence="1">
    <location>
        <begin position="41"/>
        <end position="55"/>
    </location>
</feature>
<dbReference type="EMBL" id="KV417663">
    <property type="protein sequence ID" value="KZP11415.1"/>
    <property type="molecule type" value="Genomic_DNA"/>
</dbReference>
<reference evidence="2 3" key="1">
    <citation type="journal article" date="2016" name="Mol. Biol. Evol.">
        <title>Comparative Genomics of Early-Diverging Mushroom-Forming Fungi Provides Insights into the Origins of Lignocellulose Decay Capabilities.</title>
        <authorList>
            <person name="Nagy L.G."/>
            <person name="Riley R."/>
            <person name="Tritt A."/>
            <person name="Adam C."/>
            <person name="Daum C."/>
            <person name="Floudas D."/>
            <person name="Sun H."/>
            <person name="Yadav J.S."/>
            <person name="Pangilinan J."/>
            <person name="Larsson K.H."/>
            <person name="Matsuura K."/>
            <person name="Barry K."/>
            <person name="Labutti K."/>
            <person name="Kuo R."/>
            <person name="Ohm R.A."/>
            <person name="Bhattacharya S.S."/>
            <person name="Shirouzu T."/>
            <person name="Yoshinaga Y."/>
            <person name="Martin F.M."/>
            <person name="Grigoriev I.V."/>
            <person name="Hibbett D.S."/>
        </authorList>
    </citation>
    <scope>NUCLEOTIDE SEQUENCE [LARGE SCALE GENOMIC DNA]</scope>
    <source>
        <strain evidence="2 3">CBS 109695</strain>
    </source>
</reference>
<protein>
    <submittedName>
        <fullName evidence="2">Uncharacterized protein</fullName>
    </submittedName>
</protein>
<evidence type="ECO:0000313" key="2">
    <source>
        <dbReference type="EMBL" id="KZP11415.1"/>
    </source>
</evidence>
<keyword evidence="3" id="KW-1185">Reference proteome</keyword>
<feature type="region of interest" description="Disordered" evidence="1">
    <location>
        <begin position="29"/>
        <end position="73"/>
    </location>
</feature>
<dbReference type="AlphaFoldDB" id="A0A166AAP2"/>
<proteinExistence type="predicted"/>
<organism evidence="2 3">
    <name type="scientific">Athelia psychrophila</name>
    <dbReference type="NCBI Taxonomy" id="1759441"/>
    <lineage>
        <taxon>Eukaryota</taxon>
        <taxon>Fungi</taxon>
        <taxon>Dikarya</taxon>
        <taxon>Basidiomycota</taxon>
        <taxon>Agaricomycotina</taxon>
        <taxon>Agaricomycetes</taxon>
        <taxon>Agaricomycetidae</taxon>
        <taxon>Atheliales</taxon>
        <taxon>Atheliaceae</taxon>
        <taxon>Athelia</taxon>
    </lineage>
</organism>
<gene>
    <name evidence="2" type="ORF">FIBSPDRAFT_185950</name>
</gene>
<name>A0A166AAP2_9AGAM</name>
<evidence type="ECO:0000313" key="3">
    <source>
        <dbReference type="Proteomes" id="UP000076532"/>
    </source>
</evidence>